<dbReference type="GO" id="GO:0005524">
    <property type="term" value="F:ATP binding"/>
    <property type="evidence" value="ECO:0007669"/>
    <property type="project" value="UniProtKB-KW"/>
</dbReference>
<evidence type="ECO:0000259" key="9">
    <source>
        <dbReference type="PROSITE" id="PS51459"/>
    </source>
</evidence>
<keyword evidence="3" id="KW-0547">Nucleotide-binding</keyword>
<feature type="region of interest" description="Disordered" evidence="8">
    <location>
        <begin position="231"/>
        <end position="261"/>
    </location>
</feature>
<keyword evidence="11" id="KW-1185">Reference proteome</keyword>
<dbReference type="PROSITE" id="PS51459">
    <property type="entry name" value="FIDO"/>
    <property type="match status" value="1"/>
</dbReference>
<keyword evidence="4" id="KW-0067">ATP-binding</keyword>
<dbReference type="Proteomes" id="UP000293036">
    <property type="component" value="Unassembled WGS sequence"/>
</dbReference>
<dbReference type="AlphaFoldDB" id="A0A4Q9UYL0"/>
<evidence type="ECO:0000256" key="2">
    <source>
        <dbReference type="ARBA" id="ARBA00022695"/>
    </source>
</evidence>
<organism evidence="10 11">
    <name type="scientific">Arcanobacterium bovis</name>
    <dbReference type="NCBI Taxonomy" id="2529275"/>
    <lineage>
        <taxon>Bacteria</taxon>
        <taxon>Bacillati</taxon>
        <taxon>Actinomycetota</taxon>
        <taxon>Actinomycetes</taxon>
        <taxon>Actinomycetales</taxon>
        <taxon>Actinomycetaceae</taxon>
        <taxon>Arcanobacterium</taxon>
    </lineage>
</organism>
<dbReference type="InterPro" id="IPR036597">
    <property type="entry name" value="Fido-like_dom_sf"/>
</dbReference>
<evidence type="ECO:0000313" key="10">
    <source>
        <dbReference type="EMBL" id="TBW20760.1"/>
    </source>
</evidence>
<dbReference type="PANTHER" id="PTHR39560">
    <property type="entry name" value="PROTEIN ADENYLYLTRANSFERASE FIC-RELATED"/>
    <property type="match status" value="1"/>
</dbReference>
<dbReference type="Pfam" id="PF02661">
    <property type="entry name" value="Fic"/>
    <property type="match status" value="1"/>
</dbReference>
<dbReference type="GO" id="GO:0070733">
    <property type="term" value="F:AMPylase activity"/>
    <property type="evidence" value="ECO:0007669"/>
    <property type="project" value="UniProtKB-EC"/>
</dbReference>
<comment type="caution">
    <text evidence="10">The sequence shown here is derived from an EMBL/GenBank/DDBJ whole genome shotgun (WGS) entry which is preliminary data.</text>
</comment>
<dbReference type="EC" id="2.7.7.108" evidence="5"/>
<dbReference type="RefSeq" id="WP_131282371.1">
    <property type="nucleotide sequence ID" value="NZ_JBHSLR010000008.1"/>
</dbReference>
<reference evidence="10 11" key="1">
    <citation type="submission" date="2019-02" db="EMBL/GenBank/DDBJ databases">
        <title>Arcanobacterium bovis sp. nov., isolated from the milk of a cow with mastitis.</title>
        <authorList>
            <person name="Sammra O."/>
            <person name="Foster G."/>
            <person name="Hassan A."/>
            <person name="Alssahen M."/>
            <person name="Laemmler C."/>
            <person name="Borowiak M."/>
            <person name="Malorny B."/>
            <person name="Abdulmawjood A."/>
        </authorList>
    </citation>
    <scope>NUCLEOTIDE SEQUENCE [LARGE SCALE GENOMIC DNA]</scope>
    <source>
        <strain evidence="10 11">C605018/01/1</strain>
    </source>
</reference>
<gene>
    <name evidence="10" type="ORF">EZJ44_08225</name>
</gene>
<evidence type="ECO:0000256" key="1">
    <source>
        <dbReference type="ARBA" id="ARBA00022679"/>
    </source>
</evidence>
<proteinExistence type="predicted"/>
<dbReference type="EMBL" id="SJDT01000009">
    <property type="protein sequence ID" value="TBW20760.1"/>
    <property type="molecule type" value="Genomic_DNA"/>
</dbReference>
<evidence type="ECO:0000313" key="11">
    <source>
        <dbReference type="Proteomes" id="UP000293036"/>
    </source>
</evidence>
<feature type="domain" description="Fido" evidence="9">
    <location>
        <begin position="52"/>
        <end position="191"/>
    </location>
</feature>
<accession>A0A4Q9UYL0</accession>
<dbReference type="InterPro" id="IPR003812">
    <property type="entry name" value="Fido"/>
</dbReference>
<sequence>MPSFVDPYLYPGTDILINNFNIHNAEDLAQAERRYTWVQRELLESHLVKQTFDMDHLRALHRRLFGDVYPWAGEYRTVNISKGSSSFLAATSFITAETMLKEKIMSSGLLDPGVATDTFVVQASEILSDINYIHPFREGNGRTQRAFIDDIARVSHRSISWRNVSTHDYMLASIRSFNDANGTAFEALFKQMLQPPIDGLSHLDNRIYDVSPTHTAEALDHSHNRVSEKIARKVNDKTRSTANYGSNAPAPPKQERRGRRR</sequence>
<name>A0A4Q9UYL0_9ACTO</name>
<evidence type="ECO:0000256" key="7">
    <source>
        <dbReference type="ARBA" id="ARBA00048696"/>
    </source>
</evidence>
<evidence type="ECO:0000256" key="6">
    <source>
        <dbReference type="ARBA" id="ARBA00047939"/>
    </source>
</evidence>
<keyword evidence="1" id="KW-0808">Transferase</keyword>
<evidence type="ECO:0000256" key="8">
    <source>
        <dbReference type="SAM" id="MobiDB-lite"/>
    </source>
</evidence>
<dbReference type="SUPFAM" id="SSF140931">
    <property type="entry name" value="Fic-like"/>
    <property type="match status" value="1"/>
</dbReference>
<evidence type="ECO:0000256" key="3">
    <source>
        <dbReference type="ARBA" id="ARBA00022741"/>
    </source>
</evidence>
<keyword evidence="2" id="KW-0548">Nucleotidyltransferase</keyword>
<dbReference type="Gene3D" id="1.10.3290.10">
    <property type="entry name" value="Fido-like domain"/>
    <property type="match status" value="1"/>
</dbReference>
<comment type="catalytic activity">
    <reaction evidence="7">
        <text>L-tyrosyl-[protein] + ATP = O-(5'-adenylyl)-L-tyrosyl-[protein] + diphosphate</text>
        <dbReference type="Rhea" id="RHEA:54288"/>
        <dbReference type="Rhea" id="RHEA-COMP:10136"/>
        <dbReference type="Rhea" id="RHEA-COMP:13846"/>
        <dbReference type="ChEBI" id="CHEBI:30616"/>
        <dbReference type="ChEBI" id="CHEBI:33019"/>
        <dbReference type="ChEBI" id="CHEBI:46858"/>
        <dbReference type="ChEBI" id="CHEBI:83624"/>
        <dbReference type="EC" id="2.7.7.108"/>
    </reaction>
</comment>
<comment type="catalytic activity">
    <reaction evidence="6">
        <text>L-threonyl-[protein] + ATP = 3-O-(5'-adenylyl)-L-threonyl-[protein] + diphosphate</text>
        <dbReference type="Rhea" id="RHEA:54292"/>
        <dbReference type="Rhea" id="RHEA-COMP:11060"/>
        <dbReference type="Rhea" id="RHEA-COMP:13847"/>
        <dbReference type="ChEBI" id="CHEBI:30013"/>
        <dbReference type="ChEBI" id="CHEBI:30616"/>
        <dbReference type="ChEBI" id="CHEBI:33019"/>
        <dbReference type="ChEBI" id="CHEBI:138113"/>
        <dbReference type="EC" id="2.7.7.108"/>
    </reaction>
</comment>
<evidence type="ECO:0000256" key="4">
    <source>
        <dbReference type="ARBA" id="ARBA00022840"/>
    </source>
</evidence>
<dbReference type="GO" id="GO:0051302">
    <property type="term" value="P:regulation of cell division"/>
    <property type="evidence" value="ECO:0007669"/>
    <property type="project" value="TreeGrafter"/>
</dbReference>
<protein>
    <recommendedName>
        <fullName evidence="5">protein adenylyltransferase</fullName>
        <ecNumber evidence="5">2.7.7.108</ecNumber>
    </recommendedName>
</protein>
<dbReference type="OrthoDB" id="9813719at2"/>
<dbReference type="PANTHER" id="PTHR39560:SF1">
    <property type="entry name" value="PROTEIN ADENYLYLTRANSFERASE FIC-RELATED"/>
    <property type="match status" value="1"/>
</dbReference>
<evidence type="ECO:0000256" key="5">
    <source>
        <dbReference type="ARBA" id="ARBA00034531"/>
    </source>
</evidence>